<organism evidence="8 9">
    <name type="scientific">Desulfomonile tiedjei (strain ATCC 49306 / DSM 6799 / DCB-1)</name>
    <dbReference type="NCBI Taxonomy" id="706587"/>
    <lineage>
        <taxon>Bacteria</taxon>
        <taxon>Pseudomonadati</taxon>
        <taxon>Thermodesulfobacteriota</taxon>
        <taxon>Desulfomonilia</taxon>
        <taxon>Desulfomonilales</taxon>
        <taxon>Desulfomonilaceae</taxon>
        <taxon>Desulfomonile</taxon>
    </lineage>
</organism>
<comment type="similarity">
    <text evidence="2">Belongs to the glycosyl hydrolase 3 family.</text>
</comment>
<dbReference type="InterPro" id="IPR001764">
    <property type="entry name" value="Glyco_hydro_3_N"/>
</dbReference>
<name>I4C243_DESTA</name>
<keyword evidence="6" id="KW-0472">Membrane</keyword>
<dbReference type="PATRIC" id="fig|706587.4.peg.1045"/>
<dbReference type="HOGENOM" id="CLU_008392_1_0_7"/>
<evidence type="ECO:0000256" key="3">
    <source>
        <dbReference type="ARBA" id="ARBA00012663"/>
    </source>
</evidence>
<dbReference type="InterPro" id="IPR036962">
    <property type="entry name" value="Glyco_hydro_3_N_sf"/>
</dbReference>
<dbReference type="EMBL" id="CP003360">
    <property type="protein sequence ID" value="AFM23634.1"/>
    <property type="molecule type" value="Genomic_DNA"/>
</dbReference>
<dbReference type="SUPFAM" id="SSF51445">
    <property type="entry name" value="(Trans)glycosidases"/>
    <property type="match status" value="1"/>
</dbReference>
<dbReference type="KEGG" id="dti:Desti_0915"/>
<feature type="transmembrane region" description="Helical" evidence="6">
    <location>
        <begin position="42"/>
        <end position="63"/>
    </location>
</feature>
<keyword evidence="6" id="KW-1133">Transmembrane helix</keyword>
<dbReference type="eggNOG" id="COG1472">
    <property type="taxonomic scope" value="Bacteria"/>
</dbReference>
<keyword evidence="9" id="KW-1185">Reference proteome</keyword>
<dbReference type="InterPro" id="IPR017853">
    <property type="entry name" value="GH"/>
</dbReference>
<evidence type="ECO:0000256" key="1">
    <source>
        <dbReference type="ARBA" id="ARBA00001231"/>
    </source>
</evidence>
<dbReference type="STRING" id="706587.Desti_0915"/>
<dbReference type="PANTHER" id="PTHR30480:SF13">
    <property type="entry name" value="BETA-HEXOSAMINIDASE"/>
    <property type="match status" value="1"/>
</dbReference>
<proteinExistence type="inferred from homology"/>
<keyword evidence="4 8" id="KW-0378">Hydrolase</keyword>
<feature type="domain" description="Glycoside hydrolase family 3 N-terminal" evidence="7">
    <location>
        <begin position="120"/>
        <end position="443"/>
    </location>
</feature>
<keyword evidence="6" id="KW-0812">Transmembrane</keyword>
<gene>
    <name evidence="8" type="ordered locus">Desti_0915</name>
</gene>
<reference evidence="9" key="1">
    <citation type="submission" date="2012-06" db="EMBL/GenBank/DDBJ databases">
        <title>Complete sequence of chromosome of Desulfomonile tiedjei DSM 6799.</title>
        <authorList>
            <person name="Lucas S."/>
            <person name="Copeland A."/>
            <person name="Lapidus A."/>
            <person name="Glavina del Rio T."/>
            <person name="Dalin E."/>
            <person name="Tice H."/>
            <person name="Bruce D."/>
            <person name="Goodwin L."/>
            <person name="Pitluck S."/>
            <person name="Peters L."/>
            <person name="Ovchinnikova G."/>
            <person name="Zeytun A."/>
            <person name="Lu M."/>
            <person name="Kyrpides N."/>
            <person name="Mavromatis K."/>
            <person name="Ivanova N."/>
            <person name="Brettin T."/>
            <person name="Detter J.C."/>
            <person name="Han C."/>
            <person name="Larimer F."/>
            <person name="Land M."/>
            <person name="Hauser L."/>
            <person name="Markowitz V."/>
            <person name="Cheng J.-F."/>
            <person name="Hugenholtz P."/>
            <person name="Woyke T."/>
            <person name="Wu D."/>
            <person name="Spring S."/>
            <person name="Schroeder M."/>
            <person name="Brambilla E."/>
            <person name="Klenk H.-P."/>
            <person name="Eisen J.A."/>
        </authorList>
    </citation>
    <scope>NUCLEOTIDE SEQUENCE [LARGE SCALE GENOMIC DNA]</scope>
    <source>
        <strain evidence="9">ATCC 49306 / DSM 6799 / DCB-1</strain>
    </source>
</reference>
<dbReference type="AlphaFoldDB" id="I4C243"/>
<evidence type="ECO:0000313" key="9">
    <source>
        <dbReference type="Proteomes" id="UP000006055"/>
    </source>
</evidence>
<dbReference type="Pfam" id="PF00933">
    <property type="entry name" value="Glyco_hydro_3"/>
    <property type="match status" value="1"/>
</dbReference>
<evidence type="ECO:0000256" key="2">
    <source>
        <dbReference type="ARBA" id="ARBA00005336"/>
    </source>
</evidence>
<dbReference type="GO" id="GO:0009254">
    <property type="term" value="P:peptidoglycan turnover"/>
    <property type="evidence" value="ECO:0007669"/>
    <property type="project" value="TreeGrafter"/>
</dbReference>
<dbReference type="GO" id="GO:0004563">
    <property type="term" value="F:beta-N-acetylhexosaminidase activity"/>
    <property type="evidence" value="ECO:0007669"/>
    <property type="project" value="UniProtKB-EC"/>
</dbReference>
<feature type="transmembrane region" description="Helical" evidence="6">
    <location>
        <begin position="75"/>
        <end position="94"/>
    </location>
</feature>
<dbReference type="Gene3D" id="3.20.20.300">
    <property type="entry name" value="Glycoside hydrolase, family 3, N-terminal domain"/>
    <property type="match status" value="1"/>
</dbReference>
<protein>
    <recommendedName>
        <fullName evidence="3">beta-N-acetylhexosaminidase</fullName>
        <ecNumber evidence="3">3.2.1.52</ecNumber>
    </recommendedName>
</protein>
<sequence length="450" mass="50868">MLRQPLVITMKIFLAALNLLIVLALLPLAWDWRAPFLPTVRHLLFMGLVAMPLLVIVIEFWLLRSSRPEHRALRVLSASGLLVAVVVLITSITLEGHFRWVRHQVLHANPAALEKLGRHFIVGYRDIGELRRLIKLKAISGVFVTSTNVNGKSPADIQNVIRSFQNQRKEQLQPPLWIATDQEGGSVSRLSPPLSRLPFLGDIVKRTSDVALLERNIRQYAGQQGQELAEVGVNLNFAPVVDLNFNIINPDDKYTRIFQRAISNDPTTVAQVAAWYCEALDEHGVRSTLKHFPGLGRVYEDTHLDHADLTTSLEELTRTDWMPFLHLMKKSRAFVMLGHARLTAIDKERPVSMSPKVIAGLIRGTWKHDGVLITDNFSMLAVYRSKIGMDNGSIEALNAGVDLILISYDPDQYYRVMYTLLQADKEGKLDQDILKQSDRRLERAIRALPH</sequence>
<dbReference type="Proteomes" id="UP000006055">
    <property type="component" value="Chromosome"/>
</dbReference>
<keyword evidence="5" id="KW-0326">Glycosidase</keyword>
<evidence type="ECO:0000313" key="8">
    <source>
        <dbReference type="EMBL" id="AFM23634.1"/>
    </source>
</evidence>
<dbReference type="EC" id="3.2.1.52" evidence="3"/>
<accession>I4C243</accession>
<evidence type="ECO:0000256" key="5">
    <source>
        <dbReference type="ARBA" id="ARBA00023295"/>
    </source>
</evidence>
<evidence type="ECO:0000256" key="6">
    <source>
        <dbReference type="SAM" id="Phobius"/>
    </source>
</evidence>
<evidence type="ECO:0000256" key="4">
    <source>
        <dbReference type="ARBA" id="ARBA00022801"/>
    </source>
</evidence>
<evidence type="ECO:0000259" key="7">
    <source>
        <dbReference type="Pfam" id="PF00933"/>
    </source>
</evidence>
<comment type="catalytic activity">
    <reaction evidence="1">
        <text>Hydrolysis of terminal non-reducing N-acetyl-D-hexosamine residues in N-acetyl-beta-D-hexosaminides.</text>
        <dbReference type="EC" id="3.2.1.52"/>
    </reaction>
</comment>
<dbReference type="PANTHER" id="PTHR30480">
    <property type="entry name" value="BETA-HEXOSAMINIDASE-RELATED"/>
    <property type="match status" value="1"/>
</dbReference>
<dbReference type="InterPro" id="IPR050226">
    <property type="entry name" value="NagZ_Beta-hexosaminidase"/>
</dbReference>
<feature type="transmembrane region" description="Helical" evidence="6">
    <location>
        <begin position="12"/>
        <end position="30"/>
    </location>
</feature>
<dbReference type="GO" id="GO:0005975">
    <property type="term" value="P:carbohydrate metabolic process"/>
    <property type="evidence" value="ECO:0007669"/>
    <property type="project" value="InterPro"/>
</dbReference>